<feature type="transmembrane region" description="Helical" evidence="1">
    <location>
        <begin position="50"/>
        <end position="69"/>
    </location>
</feature>
<accession>A0A914PLC5</accession>
<evidence type="ECO:0000256" key="1">
    <source>
        <dbReference type="SAM" id="Phobius"/>
    </source>
</evidence>
<keyword evidence="1" id="KW-0812">Transmembrane</keyword>
<keyword evidence="2" id="KW-1185">Reference proteome</keyword>
<proteinExistence type="predicted"/>
<organism evidence="2 3">
    <name type="scientific">Panagrolaimus davidi</name>
    <dbReference type="NCBI Taxonomy" id="227884"/>
    <lineage>
        <taxon>Eukaryota</taxon>
        <taxon>Metazoa</taxon>
        <taxon>Ecdysozoa</taxon>
        <taxon>Nematoda</taxon>
        <taxon>Chromadorea</taxon>
        <taxon>Rhabditida</taxon>
        <taxon>Tylenchina</taxon>
        <taxon>Panagrolaimomorpha</taxon>
        <taxon>Panagrolaimoidea</taxon>
        <taxon>Panagrolaimidae</taxon>
        <taxon>Panagrolaimus</taxon>
    </lineage>
</organism>
<reference evidence="3" key="1">
    <citation type="submission" date="2022-11" db="UniProtKB">
        <authorList>
            <consortium name="WormBaseParasite"/>
        </authorList>
    </citation>
    <scope>IDENTIFICATION</scope>
</reference>
<keyword evidence="1" id="KW-1133">Transmembrane helix</keyword>
<keyword evidence="1" id="KW-0472">Membrane</keyword>
<protein>
    <submittedName>
        <fullName evidence="3">Uncharacterized protein</fullName>
    </submittedName>
</protein>
<evidence type="ECO:0000313" key="2">
    <source>
        <dbReference type="Proteomes" id="UP000887578"/>
    </source>
</evidence>
<feature type="transmembrane region" description="Helical" evidence="1">
    <location>
        <begin position="111"/>
        <end position="133"/>
    </location>
</feature>
<sequence length="207" mass="22683">MVTASSNKAIELWEYVPKNTQKSLFSYLNEMKQKMCKEEFVTTLREHPKMCAAIVAAAIITAPATLYVYKWYTGEISGKRCVKQVTQVSTTVFGAAGGGYAGTAAACTNPVTGVVIVGGVIGCILAALISSYISDKVLSYILALPRDKALENAYNFIGISCNASDEHVNVQLSENYVKLDQGVTEQLRTKMIMKEMKIFKKLNYILP</sequence>
<dbReference type="Proteomes" id="UP000887578">
    <property type="component" value="Unplaced"/>
</dbReference>
<evidence type="ECO:0000313" key="3">
    <source>
        <dbReference type="WBParaSite" id="PDA_v2.g19260.t1"/>
    </source>
</evidence>
<name>A0A914PLC5_9BILA</name>
<dbReference type="WBParaSite" id="PDA_v2.g19260.t1">
    <property type="protein sequence ID" value="PDA_v2.g19260.t1"/>
    <property type="gene ID" value="PDA_v2.g19260"/>
</dbReference>
<dbReference type="AlphaFoldDB" id="A0A914PLC5"/>